<name>A0A2A2LMI7_9BILA</name>
<dbReference type="EMBL" id="LIAE01006566">
    <property type="protein sequence ID" value="PAV87461.1"/>
    <property type="molecule type" value="Genomic_DNA"/>
</dbReference>
<feature type="compositionally biased region" description="Basic residues" evidence="1">
    <location>
        <begin position="71"/>
        <end position="81"/>
    </location>
</feature>
<keyword evidence="2" id="KW-0812">Transmembrane</keyword>
<feature type="region of interest" description="Disordered" evidence="1">
    <location>
        <begin position="47"/>
        <end position="185"/>
    </location>
</feature>
<feature type="transmembrane region" description="Helical" evidence="2">
    <location>
        <begin position="15"/>
        <end position="38"/>
    </location>
</feature>
<keyword evidence="2" id="KW-1133">Transmembrane helix</keyword>
<proteinExistence type="predicted"/>
<sequence length="231" mass="25767">MIIFEMLCSLMDQPYALVLCLMFISNLAVITLLSSISFKCAKKGNPKLGRSNQKVLPSQELAAEEATQKVSTKRKKGKSLRKSRDGTQEQRTSVRGEKERETKPGLKPYPNIKLPTDSERIKMEKEREKDKQQKIAEGFYQPVSDEDDTLIKVPSLNLEPSNQASSKRKGVKKNAPKDKDGAAPVAYLSEVKTAILWHKNPQKPHESNKIETAKKAADEKTEPPAAQAVGH</sequence>
<feature type="region of interest" description="Disordered" evidence="1">
    <location>
        <begin position="197"/>
        <end position="231"/>
    </location>
</feature>
<dbReference type="AlphaFoldDB" id="A0A2A2LMI7"/>
<evidence type="ECO:0000256" key="2">
    <source>
        <dbReference type="SAM" id="Phobius"/>
    </source>
</evidence>
<organism evidence="3 4">
    <name type="scientific">Diploscapter pachys</name>
    <dbReference type="NCBI Taxonomy" id="2018661"/>
    <lineage>
        <taxon>Eukaryota</taxon>
        <taxon>Metazoa</taxon>
        <taxon>Ecdysozoa</taxon>
        <taxon>Nematoda</taxon>
        <taxon>Chromadorea</taxon>
        <taxon>Rhabditida</taxon>
        <taxon>Rhabditina</taxon>
        <taxon>Rhabditomorpha</taxon>
        <taxon>Rhabditoidea</taxon>
        <taxon>Rhabditidae</taxon>
        <taxon>Diploscapter</taxon>
    </lineage>
</organism>
<gene>
    <name evidence="3" type="ORF">WR25_18601</name>
</gene>
<feature type="compositionally biased region" description="Basic and acidic residues" evidence="1">
    <location>
        <begin position="116"/>
        <end position="134"/>
    </location>
</feature>
<evidence type="ECO:0000313" key="4">
    <source>
        <dbReference type="Proteomes" id="UP000218231"/>
    </source>
</evidence>
<evidence type="ECO:0000313" key="3">
    <source>
        <dbReference type="EMBL" id="PAV87461.1"/>
    </source>
</evidence>
<feature type="compositionally biased region" description="Basic and acidic residues" evidence="1">
    <location>
        <begin position="203"/>
        <end position="222"/>
    </location>
</feature>
<protein>
    <submittedName>
        <fullName evidence="3">Uncharacterized protein</fullName>
    </submittedName>
</protein>
<dbReference type="OrthoDB" id="5877342at2759"/>
<evidence type="ECO:0000256" key="1">
    <source>
        <dbReference type="SAM" id="MobiDB-lite"/>
    </source>
</evidence>
<dbReference type="Proteomes" id="UP000218231">
    <property type="component" value="Unassembled WGS sequence"/>
</dbReference>
<keyword evidence="2" id="KW-0472">Membrane</keyword>
<feature type="compositionally biased region" description="Basic and acidic residues" evidence="1">
    <location>
        <begin position="82"/>
        <end position="104"/>
    </location>
</feature>
<accession>A0A2A2LMI7</accession>
<keyword evidence="4" id="KW-1185">Reference proteome</keyword>
<reference evidence="3 4" key="1">
    <citation type="journal article" date="2017" name="Curr. Biol.">
        <title>Genome architecture and evolution of a unichromosomal asexual nematode.</title>
        <authorList>
            <person name="Fradin H."/>
            <person name="Zegar C."/>
            <person name="Gutwein M."/>
            <person name="Lucas J."/>
            <person name="Kovtun M."/>
            <person name="Corcoran D."/>
            <person name="Baugh L.R."/>
            <person name="Kiontke K."/>
            <person name="Gunsalus K."/>
            <person name="Fitch D.H."/>
            <person name="Piano F."/>
        </authorList>
    </citation>
    <scope>NUCLEOTIDE SEQUENCE [LARGE SCALE GENOMIC DNA]</scope>
    <source>
        <strain evidence="3">PF1309</strain>
    </source>
</reference>
<comment type="caution">
    <text evidence="3">The sequence shown here is derived from an EMBL/GenBank/DDBJ whole genome shotgun (WGS) entry which is preliminary data.</text>
</comment>